<feature type="transmembrane region" description="Helical" evidence="1">
    <location>
        <begin position="32"/>
        <end position="56"/>
    </location>
</feature>
<keyword evidence="1" id="KW-0472">Membrane</keyword>
<proteinExistence type="predicted"/>
<dbReference type="AlphaFoldDB" id="A0A5A5TI48"/>
<keyword evidence="1" id="KW-0812">Transmembrane</keyword>
<evidence type="ECO:0000256" key="1">
    <source>
        <dbReference type="SAM" id="Phobius"/>
    </source>
</evidence>
<keyword evidence="3" id="KW-1185">Reference proteome</keyword>
<sequence>MLDQEHQTSSGGNIINIRKLAALDLVFHGSRLVLAEFAIAVIVCGSIGIFNLFAFFRNPNHSLFTLIIGLILCWIGLNYVPLLLYAISIVRGKSAQQEVAFELEHKEIYARKYTLQSMWLLLLTLVIPILSLMQERQKRSHHEH</sequence>
<dbReference type="RefSeq" id="WP_149403846.1">
    <property type="nucleotide sequence ID" value="NZ_BIXY01000090.1"/>
</dbReference>
<protein>
    <submittedName>
        <fullName evidence="2">Uncharacterized protein</fullName>
    </submittedName>
</protein>
<feature type="transmembrane region" description="Helical" evidence="1">
    <location>
        <begin position="63"/>
        <end position="87"/>
    </location>
</feature>
<name>A0A5A5TI48_9CHLR</name>
<dbReference type="OrthoDB" id="164637at2"/>
<feature type="transmembrane region" description="Helical" evidence="1">
    <location>
        <begin position="113"/>
        <end position="133"/>
    </location>
</feature>
<evidence type="ECO:0000313" key="3">
    <source>
        <dbReference type="Proteomes" id="UP000322530"/>
    </source>
</evidence>
<gene>
    <name evidence="2" type="ORF">KDI_45560</name>
</gene>
<dbReference type="Proteomes" id="UP000322530">
    <property type="component" value="Unassembled WGS sequence"/>
</dbReference>
<dbReference type="EMBL" id="BIXY01000090">
    <property type="protein sequence ID" value="GCF10992.1"/>
    <property type="molecule type" value="Genomic_DNA"/>
</dbReference>
<evidence type="ECO:0000313" key="2">
    <source>
        <dbReference type="EMBL" id="GCF10992.1"/>
    </source>
</evidence>
<organism evidence="2 3">
    <name type="scientific">Dictyobacter arantiisoli</name>
    <dbReference type="NCBI Taxonomy" id="2014874"/>
    <lineage>
        <taxon>Bacteria</taxon>
        <taxon>Bacillati</taxon>
        <taxon>Chloroflexota</taxon>
        <taxon>Ktedonobacteria</taxon>
        <taxon>Ktedonobacterales</taxon>
        <taxon>Dictyobacteraceae</taxon>
        <taxon>Dictyobacter</taxon>
    </lineage>
</organism>
<keyword evidence="1" id="KW-1133">Transmembrane helix</keyword>
<accession>A0A5A5TI48</accession>
<reference evidence="2 3" key="1">
    <citation type="submission" date="2019-01" db="EMBL/GenBank/DDBJ databases">
        <title>Draft genome sequence of Dictyobacter sp. Uno17.</title>
        <authorList>
            <person name="Wang C.M."/>
            <person name="Zheng Y."/>
            <person name="Sakai Y."/>
            <person name="Abe K."/>
            <person name="Yokota A."/>
            <person name="Yabe S."/>
        </authorList>
    </citation>
    <scope>NUCLEOTIDE SEQUENCE [LARGE SCALE GENOMIC DNA]</scope>
    <source>
        <strain evidence="2 3">Uno17</strain>
    </source>
</reference>
<comment type="caution">
    <text evidence="2">The sequence shown here is derived from an EMBL/GenBank/DDBJ whole genome shotgun (WGS) entry which is preliminary data.</text>
</comment>